<evidence type="ECO:0000256" key="8">
    <source>
        <dbReference type="ARBA" id="ARBA00034708"/>
    </source>
</evidence>
<evidence type="ECO:0000256" key="3">
    <source>
        <dbReference type="ARBA" id="ARBA00022475"/>
    </source>
</evidence>
<evidence type="ECO:0000256" key="1">
    <source>
        <dbReference type="ARBA" id="ARBA00004651"/>
    </source>
</evidence>
<keyword evidence="7 9" id="KW-0472">Membrane</keyword>
<dbReference type="EMBL" id="JAGETZ010000010">
    <property type="protein sequence ID" value="MBO2011244.1"/>
    <property type="molecule type" value="Genomic_DNA"/>
</dbReference>
<dbReference type="PANTHER" id="PTHR33281:SF19">
    <property type="entry name" value="VOLTAGE-DEPENDENT ANION CHANNEL-FORMING PROTEIN YNEE"/>
    <property type="match status" value="1"/>
</dbReference>
<keyword evidence="4 9" id="KW-0812">Transmembrane</keyword>
<keyword evidence="3" id="KW-1003">Cell membrane</keyword>
<evidence type="ECO:0000313" key="10">
    <source>
        <dbReference type="EMBL" id="MBO2011244.1"/>
    </source>
</evidence>
<feature type="transmembrane region" description="Helical" evidence="9">
    <location>
        <begin position="240"/>
        <end position="260"/>
    </location>
</feature>
<dbReference type="PANTHER" id="PTHR33281">
    <property type="entry name" value="UPF0187 PROTEIN YNEE"/>
    <property type="match status" value="1"/>
</dbReference>
<dbReference type="Proteomes" id="UP000664369">
    <property type="component" value="Unassembled WGS sequence"/>
</dbReference>
<keyword evidence="6" id="KW-0406">Ion transport</keyword>
<reference evidence="10 11" key="1">
    <citation type="submission" date="2021-03" db="EMBL/GenBank/DDBJ databases">
        <authorList>
            <person name="Kim M.K."/>
        </authorList>
    </citation>
    <scope>NUCLEOTIDE SEQUENCE [LARGE SCALE GENOMIC DNA]</scope>
    <source>
        <strain evidence="10 11">BT442</strain>
    </source>
</reference>
<keyword evidence="11" id="KW-1185">Reference proteome</keyword>
<keyword evidence="5 9" id="KW-1133">Transmembrane helix</keyword>
<evidence type="ECO:0000256" key="6">
    <source>
        <dbReference type="ARBA" id="ARBA00023065"/>
    </source>
</evidence>
<dbReference type="Pfam" id="PF25539">
    <property type="entry name" value="Bestrophin_2"/>
    <property type="match status" value="1"/>
</dbReference>
<evidence type="ECO:0008006" key="12">
    <source>
        <dbReference type="Google" id="ProtNLM"/>
    </source>
</evidence>
<sequence length="339" mass="38115">MYVRRAIRPALMLRFAWKNLLVFTCWASVVAGGYAALLAQGLDVRLPFLPLSTIGIAVAFYLGFKNSQSYDRFWEARKAWGGIINQSRVWASQVCSFLPDHPAAGAPNKTEPHAIRQQLVYRQLAWANALREQLRRTSLYATHHVGRWVTSHAPSPTHTADATEPQTARFLAFAEYQGVSGKANPAAQLLHAQALAVQQLLTVGEFDDFRRLDLLHTVKECYALQGVCERIKNTPFPRQYAHFSTVFTWIFVVLLPLGLVGEFAKLGAGTWLMVPFSVLISWIFTTIESVGDNSEDPFENYINDVPMTALCRSLEIDLREMLGETELPPRLQPINDILL</sequence>
<evidence type="ECO:0000256" key="4">
    <source>
        <dbReference type="ARBA" id="ARBA00022692"/>
    </source>
</evidence>
<feature type="transmembrane region" description="Helical" evidence="9">
    <location>
        <begin position="45"/>
        <end position="64"/>
    </location>
</feature>
<evidence type="ECO:0000256" key="2">
    <source>
        <dbReference type="ARBA" id="ARBA00022448"/>
    </source>
</evidence>
<evidence type="ECO:0000256" key="9">
    <source>
        <dbReference type="SAM" id="Phobius"/>
    </source>
</evidence>
<protein>
    <recommendedName>
        <fullName evidence="12">Bestrophin</fullName>
    </recommendedName>
</protein>
<gene>
    <name evidence="10" type="ORF">J4E00_19430</name>
</gene>
<comment type="caution">
    <text evidence="10">The sequence shown here is derived from an EMBL/GenBank/DDBJ whole genome shotgun (WGS) entry which is preliminary data.</text>
</comment>
<dbReference type="RefSeq" id="WP_208176937.1">
    <property type="nucleotide sequence ID" value="NZ_JAGETZ010000010.1"/>
</dbReference>
<dbReference type="InterPro" id="IPR044669">
    <property type="entry name" value="YneE/VCCN1/2-like"/>
</dbReference>
<feature type="transmembrane region" description="Helical" evidence="9">
    <location>
        <begin position="266"/>
        <end position="284"/>
    </location>
</feature>
<evidence type="ECO:0000256" key="5">
    <source>
        <dbReference type="ARBA" id="ARBA00022989"/>
    </source>
</evidence>
<evidence type="ECO:0000256" key="7">
    <source>
        <dbReference type="ARBA" id="ARBA00023136"/>
    </source>
</evidence>
<comment type="similarity">
    <text evidence="8">Belongs to the anion channel-forming bestrophin (TC 1.A.46) family.</text>
</comment>
<organism evidence="10 11">
    <name type="scientific">Hymenobacter negativus</name>
    <dbReference type="NCBI Taxonomy" id="2795026"/>
    <lineage>
        <taxon>Bacteria</taxon>
        <taxon>Pseudomonadati</taxon>
        <taxon>Bacteroidota</taxon>
        <taxon>Cytophagia</taxon>
        <taxon>Cytophagales</taxon>
        <taxon>Hymenobacteraceae</taxon>
        <taxon>Hymenobacter</taxon>
    </lineage>
</organism>
<keyword evidence="2" id="KW-0813">Transport</keyword>
<evidence type="ECO:0000313" key="11">
    <source>
        <dbReference type="Proteomes" id="UP000664369"/>
    </source>
</evidence>
<comment type="subcellular location">
    <subcellularLocation>
        <location evidence="1">Cell membrane</location>
        <topology evidence="1">Multi-pass membrane protein</topology>
    </subcellularLocation>
</comment>
<name>A0ABS3QKF5_9BACT</name>
<proteinExistence type="inferred from homology"/>
<accession>A0ABS3QKF5</accession>